<dbReference type="Proteomes" id="UP001151760">
    <property type="component" value="Unassembled WGS sequence"/>
</dbReference>
<organism evidence="1 2">
    <name type="scientific">Tanacetum coccineum</name>
    <dbReference type="NCBI Taxonomy" id="301880"/>
    <lineage>
        <taxon>Eukaryota</taxon>
        <taxon>Viridiplantae</taxon>
        <taxon>Streptophyta</taxon>
        <taxon>Embryophyta</taxon>
        <taxon>Tracheophyta</taxon>
        <taxon>Spermatophyta</taxon>
        <taxon>Magnoliopsida</taxon>
        <taxon>eudicotyledons</taxon>
        <taxon>Gunneridae</taxon>
        <taxon>Pentapetalae</taxon>
        <taxon>asterids</taxon>
        <taxon>campanulids</taxon>
        <taxon>Asterales</taxon>
        <taxon>Asteraceae</taxon>
        <taxon>Asteroideae</taxon>
        <taxon>Anthemideae</taxon>
        <taxon>Anthemidinae</taxon>
        <taxon>Tanacetum</taxon>
    </lineage>
</organism>
<accession>A0ABQ5CSH2</accession>
<protein>
    <submittedName>
        <fullName evidence="1">Uncharacterized protein</fullName>
    </submittedName>
</protein>
<name>A0ABQ5CSH2_9ASTR</name>
<sequence length="245" mass="27476">MKAKLALLEASPFTSQSPKPFQLKNKCQVAKTFDWDEEEVSDDEEMTQVKVLMALADDELAVGNNHACNGEWIDITIRKMLKAKKEPFPPCTHCGFNDHRPDDCRNYPECEICGSYDHFTSGHNRVILVKEGVLAESSQSREFLVGMSCTTCGSNRQLIWYMDSGCSRSMTGVKSYLHKFVEQPSPKLDDKQGTIFNANKEIMLIAPRRNDVYVIDMSSLTPNGACFFSKASESVNGYGIKGYLT</sequence>
<reference evidence="1" key="2">
    <citation type="submission" date="2022-01" db="EMBL/GenBank/DDBJ databases">
        <authorList>
            <person name="Yamashiro T."/>
            <person name="Shiraishi A."/>
            <person name="Satake H."/>
            <person name="Nakayama K."/>
        </authorList>
    </citation>
    <scope>NUCLEOTIDE SEQUENCE</scope>
</reference>
<evidence type="ECO:0000313" key="1">
    <source>
        <dbReference type="EMBL" id="GJT29888.1"/>
    </source>
</evidence>
<dbReference type="EMBL" id="BQNB010014579">
    <property type="protein sequence ID" value="GJT29888.1"/>
    <property type="molecule type" value="Genomic_DNA"/>
</dbReference>
<reference evidence="1" key="1">
    <citation type="journal article" date="2022" name="Int. J. Mol. Sci.">
        <title>Draft Genome of Tanacetum Coccineum: Genomic Comparison of Closely Related Tanacetum-Family Plants.</title>
        <authorList>
            <person name="Yamashiro T."/>
            <person name="Shiraishi A."/>
            <person name="Nakayama K."/>
            <person name="Satake H."/>
        </authorList>
    </citation>
    <scope>NUCLEOTIDE SEQUENCE</scope>
</reference>
<proteinExistence type="predicted"/>
<keyword evidence="2" id="KW-1185">Reference proteome</keyword>
<gene>
    <name evidence="1" type="ORF">Tco_0910163</name>
</gene>
<comment type="caution">
    <text evidence="1">The sequence shown here is derived from an EMBL/GenBank/DDBJ whole genome shotgun (WGS) entry which is preliminary data.</text>
</comment>
<evidence type="ECO:0000313" key="2">
    <source>
        <dbReference type="Proteomes" id="UP001151760"/>
    </source>
</evidence>